<feature type="transmembrane region" description="Helical" evidence="1">
    <location>
        <begin position="20"/>
        <end position="40"/>
    </location>
</feature>
<dbReference type="Proteomes" id="UP000002709">
    <property type="component" value="Chromosome"/>
</dbReference>
<name>Q3B2R3_CHLL3</name>
<evidence type="ECO:0000313" key="3">
    <source>
        <dbReference type="Proteomes" id="UP000002709"/>
    </source>
</evidence>
<dbReference type="AlphaFoldDB" id="Q3B2R3"/>
<organism evidence="2 3">
    <name type="scientific">Chlorobium luteolum (strain DSM 273 / BCRC 81028 / 2530)</name>
    <name type="common">Pelodictyon luteolum</name>
    <dbReference type="NCBI Taxonomy" id="319225"/>
    <lineage>
        <taxon>Bacteria</taxon>
        <taxon>Pseudomonadati</taxon>
        <taxon>Chlorobiota</taxon>
        <taxon>Chlorobiia</taxon>
        <taxon>Chlorobiales</taxon>
        <taxon>Chlorobiaceae</taxon>
        <taxon>Chlorobium/Pelodictyon group</taxon>
        <taxon>Pelodictyon</taxon>
    </lineage>
</organism>
<keyword evidence="3" id="KW-1185">Reference proteome</keyword>
<proteinExistence type="predicted"/>
<sequence>MEQDRLTMDPAVYDEGRFCMGKWGFSGVGTAIASIIMKLLTPVGWSRCNGGHLFEKKRLKGRFFFIPLKCLLSFGYGTGSSHNGSGSVR</sequence>
<evidence type="ECO:0000256" key="1">
    <source>
        <dbReference type="SAM" id="Phobius"/>
    </source>
</evidence>
<keyword evidence="1" id="KW-0812">Transmembrane</keyword>
<keyword evidence="1" id="KW-0472">Membrane</keyword>
<reference evidence="3" key="1">
    <citation type="submission" date="2005-08" db="EMBL/GenBank/DDBJ databases">
        <title>Complete sequence of Pelodictyon luteolum DSM 273.</title>
        <authorList>
            <consortium name="US DOE Joint Genome Institute"/>
            <person name="Copeland A."/>
            <person name="Lucas S."/>
            <person name="Lapidus A."/>
            <person name="Barry K."/>
            <person name="Detter J.C."/>
            <person name="Glavina T."/>
            <person name="Hammon N."/>
            <person name="Israni S."/>
            <person name="Pitluck S."/>
            <person name="Bryant D."/>
            <person name="Schmutz J."/>
            <person name="Larimer F."/>
            <person name="Land M."/>
            <person name="Kyrpides N."/>
            <person name="Ivanova N."/>
            <person name="Richardson P."/>
        </authorList>
    </citation>
    <scope>NUCLEOTIDE SEQUENCE [LARGE SCALE GENOMIC DNA]</scope>
    <source>
        <strain evidence="3">DSM 273 / BCRC 81028 / 2530</strain>
    </source>
</reference>
<dbReference type="HOGENOM" id="CLU_2451968_0_0_10"/>
<accession>Q3B2R3</accession>
<keyword evidence="1" id="KW-1133">Transmembrane helix</keyword>
<dbReference type="EMBL" id="CP000096">
    <property type="protein sequence ID" value="ABB24368.1"/>
    <property type="molecule type" value="Genomic_DNA"/>
</dbReference>
<gene>
    <name evidence="2" type="ordered locus">Plut_1511</name>
</gene>
<protein>
    <submittedName>
        <fullName evidence="2">Uncharacterized protein</fullName>
    </submittedName>
</protein>
<evidence type="ECO:0000313" key="2">
    <source>
        <dbReference type="EMBL" id="ABB24368.1"/>
    </source>
</evidence>
<dbReference type="KEGG" id="plt:Plut_1511"/>